<comment type="caution">
    <text evidence="3">The sequence shown here is derived from an EMBL/GenBank/DDBJ whole genome shotgun (WGS) entry which is preliminary data.</text>
</comment>
<dbReference type="InterPro" id="IPR041527">
    <property type="entry name" value="YhcG_N"/>
</dbReference>
<dbReference type="EMBL" id="JACSPN010000010">
    <property type="protein sequence ID" value="MBE7700532.1"/>
    <property type="molecule type" value="Genomic_DNA"/>
</dbReference>
<feature type="domain" description="YhcG N-terminal" evidence="2">
    <location>
        <begin position="18"/>
        <end position="154"/>
    </location>
</feature>
<dbReference type="PANTHER" id="PTHR30547">
    <property type="entry name" value="UNCHARACTERIZED PROTEIN YHCG-RELATED"/>
    <property type="match status" value="1"/>
</dbReference>
<dbReference type="InterPro" id="IPR011856">
    <property type="entry name" value="tRNA_endonuc-like_dom_sf"/>
</dbReference>
<protein>
    <submittedName>
        <fullName evidence="3">DUF1016 domain-containing protein</fullName>
    </submittedName>
</protein>
<sequence>MSAYEVGPDGYGELLSRLKERVRASRVRAARSANTELLRLYWSIGRDILDRQEAAGWGTKVVDRLAADLRAEFPDQRGWSRRNLLYMRSVAQAWPDGEAFVQQAVAQLPWGHVTVLLSRLDDATERDWYAAQAAGHGWSRAVLENQIASKVHQRIGAAPSNFPELLVPTDSELAQQLVRDPYVFDHLGLSGRVHERDVEQGLMDKLQETLLEFGHGMAFVGRQVRFTVDGDELIVDLLLFHVEQLRYVVVELKIGQFEPAHVGQLGTYVALVDDRLRKPDRHSPTVGILLVAGRNEAIVRYALAGASAPLAVANYTYDNLPPAEQAALPRADQLQAILDLDTTAPHDS</sequence>
<dbReference type="GO" id="GO:0003676">
    <property type="term" value="F:nucleic acid binding"/>
    <property type="evidence" value="ECO:0007669"/>
    <property type="project" value="InterPro"/>
</dbReference>
<organism evidence="3 4">
    <name type="scientific">Oerskovia douganii</name>
    <dbReference type="NCBI Taxonomy" id="2762210"/>
    <lineage>
        <taxon>Bacteria</taxon>
        <taxon>Bacillati</taxon>
        <taxon>Actinomycetota</taxon>
        <taxon>Actinomycetes</taxon>
        <taxon>Micrococcales</taxon>
        <taxon>Cellulomonadaceae</taxon>
        <taxon>Oerskovia</taxon>
    </lineage>
</organism>
<evidence type="ECO:0000313" key="3">
    <source>
        <dbReference type="EMBL" id="MBE7700532.1"/>
    </source>
</evidence>
<proteinExistence type="predicted"/>
<keyword evidence="4" id="KW-1185">Reference proteome</keyword>
<feature type="domain" description="YhcG PDDEXK nuclease" evidence="1">
    <location>
        <begin position="175"/>
        <end position="316"/>
    </location>
</feature>
<reference evidence="3 4" key="1">
    <citation type="submission" date="2020-08" db="EMBL/GenBank/DDBJ databases">
        <title>A Genomic Blueprint of the Chicken Gut Microbiome.</title>
        <authorList>
            <person name="Gilroy R."/>
            <person name="Ravi A."/>
            <person name="Getino M."/>
            <person name="Pursley I."/>
            <person name="Horton D.L."/>
            <person name="Alikhan N.-F."/>
            <person name="Baker D."/>
            <person name="Gharbi K."/>
            <person name="Hall N."/>
            <person name="Watson M."/>
            <person name="Adriaenssens E.M."/>
            <person name="Foster-Nyarko E."/>
            <person name="Jarju S."/>
            <person name="Secka A."/>
            <person name="Antonio M."/>
            <person name="Oren A."/>
            <person name="Chaudhuri R."/>
            <person name="La Ragione R.M."/>
            <person name="Hildebrand F."/>
            <person name="Pallen M.J."/>
        </authorList>
    </citation>
    <scope>NUCLEOTIDE SEQUENCE [LARGE SCALE GENOMIC DNA]</scope>
    <source>
        <strain evidence="3 4">Sa1BUA8</strain>
    </source>
</reference>
<dbReference type="AlphaFoldDB" id="A0A9D5UGM4"/>
<dbReference type="Gene3D" id="3.40.1350.10">
    <property type="match status" value="1"/>
</dbReference>
<accession>A0A9D5UGM4</accession>
<dbReference type="Proteomes" id="UP000822993">
    <property type="component" value="Unassembled WGS sequence"/>
</dbReference>
<gene>
    <name evidence="3" type="ORF">H9623_09470</name>
</gene>
<dbReference type="Pfam" id="PF17761">
    <property type="entry name" value="DUF1016_N"/>
    <property type="match status" value="1"/>
</dbReference>
<dbReference type="InterPro" id="IPR009362">
    <property type="entry name" value="YhcG_C"/>
</dbReference>
<dbReference type="Pfam" id="PF06250">
    <property type="entry name" value="YhcG_C"/>
    <property type="match status" value="1"/>
</dbReference>
<dbReference type="PANTHER" id="PTHR30547:SF0">
    <property type="entry name" value="BLR8175 PROTEIN"/>
    <property type="match status" value="1"/>
</dbReference>
<evidence type="ECO:0000313" key="4">
    <source>
        <dbReference type="Proteomes" id="UP000822993"/>
    </source>
</evidence>
<name>A0A9D5UGM4_9CELL</name>
<dbReference type="InterPro" id="IPR053148">
    <property type="entry name" value="PD-DEXK-like_domain"/>
</dbReference>
<evidence type="ECO:0000259" key="2">
    <source>
        <dbReference type="Pfam" id="PF17761"/>
    </source>
</evidence>
<evidence type="ECO:0000259" key="1">
    <source>
        <dbReference type="Pfam" id="PF06250"/>
    </source>
</evidence>